<organism evidence="2 3">
    <name type="scientific">Perkinsus olseni</name>
    <name type="common">Perkinsus atlanticus</name>
    <dbReference type="NCBI Taxonomy" id="32597"/>
    <lineage>
        <taxon>Eukaryota</taxon>
        <taxon>Sar</taxon>
        <taxon>Alveolata</taxon>
        <taxon>Perkinsozoa</taxon>
        <taxon>Perkinsea</taxon>
        <taxon>Perkinsida</taxon>
        <taxon>Perkinsidae</taxon>
        <taxon>Perkinsus</taxon>
    </lineage>
</organism>
<evidence type="ECO:0000313" key="3">
    <source>
        <dbReference type="Proteomes" id="UP000574390"/>
    </source>
</evidence>
<name>A0A7J6R7U2_PEROL</name>
<proteinExistence type="predicted"/>
<comment type="caution">
    <text evidence="2">The sequence shown here is derived from an EMBL/GenBank/DDBJ whole genome shotgun (WGS) entry which is preliminary data.</text>
</comment>
<evidence type="ECO:0000313" key="2">
    <source>
        <dbReference type="EMBL" id="KAF4716036.1"/>
    </source>
</evidence>
<feature type="transmembrane region" description="Helical" evidence="1">
    <location>
        <begin position="33"/>
        <end position="57"/>
    </location>
</feature>
<evidence type="ECO:0000256" key="1">
    <source>
        <dbReference type="SAM" id="Phobius"/>
    </source>
</evidence>
<reference evidence="2 3" key="1">
    <citation type="submission" date="2020-04" db="EMBL/GenBank/DDBJ databases">
        <title>Perkinsus olseni comparative genomics.</title>
        <authorList>
            <person name="Bogema D.R."/>
        </authorList>
    </citation>
    <scope>NUCLEOTIDE SEQUENCE [LARGE SCALE GENOMIC DNA]</scope>
    <source>
        <strain evidence="2">ATCC PRA-205</strain>
    </source>
</reference>
<keyword evidence="1" id="KW-0812">Transmembrane</keyword>
<protein>
    <submittedName>
        <fullName evidence="2">Uncharacterized protein</fullName>
    </submittedName>
</protein>
<accession>A0A7J6R7U2</accession>
<dbReference type="Proteomes" id="UP000574390">
    <property type="component" value="Unassembled WGS sequence"/>
</dbReference>
<feature type="non-terminal residue" evidence="2">
    <location>
        <position position="1"/>
    </location>
</feature>
<gene>
    <name evidence="2" type="ORF">FOZ62_005414</name>
</gene>
<keyword evidence="1" id="KW-0472">Membrane</keyword>
<dbReference type="InterPro" id="IPR036259">
    <property type="entry name" value="MFS_trans_sf"/>
</dbReference>
<dbReference type="AlphaFoldDB" id="A0A7J6R7U2"/>
<feature type="non-terminal residue" evidence="2">
    <location>
        <position position="156"/>
    </location>
</feature>
<dbReference type="EMBL" id="JABANM010024557">
    <property type="protein sequence ID" value="KAF4716036.1"/>
    <property type="molecule type" value="Genomic_DNA"/>
</dbReference>
<dbReference type="Gene3D" id="1.20.1250.20">
    <property type="entry name" value="MFS general substrate transporter like domains"/>
    <property type="match status" value="1"/>
</dbReference>
<sequence>FWMIALGEIFLMSTSYEVAFTYSPVSVKAVASAFNLCFFAIASALSAVLFSLCHPWLPDFDPANPAESSHKGAHYDYYYYLLIGLCLLGAIGAIVSGPYFKKGPVEEDDVNPVPNKANNAIAPSRPQEFSLRVLRDVKVTVQDAGGSPAVLQEAQG</sequence>
<keyword evidence="1" id="KW-1133">Transmembrane helix</keyword>
<dbReference type="SUPFAM" id="SSF103473">
    <property type="entry name" value="MFS general substrate transporter"/>
    <property type="match status" value="1"/>
</dbReference>
<feature type="transmembrane region" description="Helical" evidence="1">
    <location>
        <begin position="77"/>
        <end position="95"/>
    </location>
</feature>